<keyword evidence="1" id="KW-0863">Zinc-finger</keyword>
<keyword evidence="5" id="KW-1185">Reference proteome</keyword>
<feature type="domain" description="CCHC-type" evidence="3">
    <location>
        <begin position="123"/>
        <end position="137"/>
    </location>
</feature>
<protein>
    <recommendedName>
        <fullName evidence="3">CCHC-type domain-containing protein</fullName>
    </recommendedName>
</protein>
<dbReference type="PANTHER" id="PTHR47592:SF27">
    <property type="entry name" value="OS08G0421700 PROTEIN"/>
    <property type="match status" value="1"/>
</dbReference>
<name>A0AAN9EEY3_CROPI</name>
<dbReference type="Gene3D" id="4.10.60.10">
    <property type="entry name" value="Zinc finger, CCHC-type"/>
    <property type="match status" value="1"/>
</dbReference>
<reference evidence="4 5" key="1">
    <citation type="submission" date="2024-01" db="EMBL/GenBank/DDBJ databases">
        <title>The genomes of 5 underutilized Papilionoideae crops provide insights into root nodulation and disease resistanc.</title>
        <authorList>
            <person name="Yuan L."/>
        </authorList>
    </citation>
    <scope>NUCLEOTIDE SEQUENCE [LARGE SCALE GENOMIC DNA]</scope>
    <source>
        <strain evidence="4">ZHUSHIDOU_FW_LH</strain>
        <tissue evidence="4">Leaf</tissue>
    </source>
</reference>
<dbReference type="PROSITE" id="PS00639">
    <property type="entry name" value="THIOL_PROTEASE_HIS"/>
    <property type="match status" value="1"/>
</dbReference>
<keyword evidence="1" id="KW-0862">Zinc</keyword>
<dbReference type="Pfam" id="PF14223">
    <property type="entry name" value="Retrotran_gag_2"/>
    <property type="match status" value="1"/>
</dbReference>
<accession>A0AAN9EEY3</accession>
<proteinExistence type="predicted"/>
<dbReference type="Proteomes" id="UP001372338">
    <property type="component" value="Unassembled WGS sequence"/>
</dbReference>
<feature type="compositionally biased region" description="Acidic residues" evidence="2">
    <location>
        <begin position="271"/>
        <end position="289"/>
    </location>
</feature>
<gene>
    <name evidence="4" type="ORF">RIF29_29143</name>
</gene>
<sequence length="355" mass="40068">MSESSSVTDHINNLNTLFAQLTASDFTIKENERAELLLQSLPDSYDQLIINITNNNVSNTLFFDDVAGAILEEESRRKNKEDKLGSSSQAEALTMTRGRSMERGSSGSQTHGRSKSQRRKNLKCYNCGKRGHLKKDCWIKKNTEKSPDATTSQGCVASTSDNGEILYSEAAISSKGRKQLPDVWIMDSGATWHMTSRRDWFCTYEPISEGSVFMGNDHALEIVGIGTIKLKMYDGTVRTIQGVRHVKGLKKNLLSIGQLDDLGCKIHIEDDSSEAEPEHEEQEQDDVNDVEVRQSDRLRRKPHWHKDFVMEERLGICSYYKNSVISVYGLFKFEKLIKFHVECKGLSLAQSDGKE</sequence>
<dbReference type="AlphaFoldDB" id="A0AAN9EEY3"/>
<comment type="caution">
    <text evidence="4">The sequence shown here is derived from an EMBL/GenBank/DDBJ whole genome shotgun (WGS) entry which is preliminary data.</text>
</comment>
<dbReference type="InterPro" id="IPR025660">
    <property type="entry name" value="Pept_his_AS"/>
</dbReference>
<dbReference type="Pfam" id="PF00098">
    <property type="entry name" value="zf-CCHC"/>
    <property type="match status" value="1"/>
</dbReference>
<dbReference type="InterPro" id="IPR001878">
    <property type="entry name" value="Znf_CCHC"/>
</dbReference>
<evidence type="ECO:0000313" key="5">
    <source>
        <dbReference type="Proteomes" id="UP001372338"/>
    </source>
</evidence>
<dbReference type="SMART" id="SM00343">
    <property type="entry name" value="ZnF_C2HC"/>
    <property type="match status" value="1"/>
</dbReference>
<dbReference type="SUPFAM" id="SSF57756">
    <property type="entry name" value="Retrovirus zinc finger-like domains"/>
    <property type="match status" value="1"/>
</dbReference>
<dbReference type="GO" id="GO:0008270">
    <property type="term" value="F:zinc ion binding"/>
    <property type="evidence" value="ECO:0007669"/>
    <property type="project" value="UniProtKB-KW"/>
</dbReference>
<dbReference type="Pfam" id="PF22936">
    <property type="entry name" value="Pol_BBD"/>
    <property type="match status" value="1"/>
</dbReference>
<dbReference type="PANTHER" id="PTHR47592">
    <property type="entry name" value="PBF68 PROTEIN"/>
    <property type="match status" value="1"/>
</dbReference>
<keyword evidence="1" id="KW-0479">Metal-binding</keyword>
<dbReference type="PROSITE" id="PS50158">
    <property type="entry name" value="ZF_CCHC"/>
    <property type="match status" value="1"/>
</dbReference>
<evidence type="ECO:0000259" key="3">
    <source>
        <dbReference type="PROSITE" id="PS50158"/>
    </source>
</evidence>
<feature type="region of interest" description="Disordered" evidence="2">
    <location>
        <begin position="271"/>
        <end position="292"/>
    </location>
</feature>
<dbReference type="InterPro" id="IPR054722">
    <property type="entry name" value="PolX-like_BBD"/>
</dbReference>
<dbReference type="GO" id="GO:0003676">
    <property type="term" value="F:nucleic acid binding"/>
    <property type="evidence" value="ECO:0007669"/>
    <property type="project" value="InterPro"/>
</dbReference>
<feature type="region of interest" description="Disordered" evidence="2">
    <location>
        <begin position="75"/>
        <end position="120"/>
    </location>
</feature>
<organism evidence="4 5">
    <name type="scientific">Crotalaria pallida</name>
    <name type="common">Smooth rattlebox</name>
    <name type="synonym">Crotalaria striata</name>
    <dbReference type="NCBI Taxonomy" id="3830"/>
    <lineage>
        <taxon>Eukaryota</taxon>
        <taxon>Viridiplantae</taxon>
        <taxon>Streptophyta</taxon>
        <taxon>Embryophyta</taxon>
        <taxon>Tracheophyta</taxon>
        <taxon>Spermatophyta</taxon>
        <taxon>Magnoliopsida</taxon>
        <taxon>eudicotyledons</taxon>
        <taxon>Gunneridae</taxon>
        <taxon>Pentapetalae</taxon>
        <taxon>rosids</taxon>
        <taxon>fabids</taxon>
        <taxon>Fabales</taxon>
        <taxon>Fabaceae</taxon>
        <taxon>Papilionoideae</taxon>
        <taxon>50 kb inversion clade</taxon>
        <taxon>genistoids sensu lato</taxon>
        <taxon>core genistoids</taxon>
        <taxon>Crotalarieae</taxon>
        <taxon>Crotalaria</taxon>
    </lineage>
</organism>
<dbReference type="EMBL" id="JAYWIO010000006">
    <property type="protein sequence ID" value="KAK7255724.1"/>
    <property type="molecule type" value="Genomic_DNA"/>
</dbReference>
<evidence type="ECO:0000256" key="2">
    <source>
        <dbReference type="SAM" id="MobiDB-lite"/>
    </source>
</evidence>
<evidence type="ECO:0000313" key="4">
    <source>
        <dbReference type="EMBL" id="KAK7255724.1"/>
    </source>
</evidence>
<evidence type="ECO:0000256" key="1">
    <source>
        <dbReference type="PROSITE-ProRule" id="PRU00047"/>
    </source>
</evidence>
<feature type="compositionally biased region" description="Basic and acidic residues" evidence="2">
    <location>
        <begin position="75"/>
        <end position="84"/>
    </location>
</feature>
<dbReference type="InterPro" id="IPR036875">
    <property type="entry name" value="Znf_CCHC_sf"/>
</dbReference>